<proteinExistence type="predicted"/>
<gene>
    <name evidence="1" type="ORF">UFOVP126_59</name>
</gene>
<dbReference type="EMBL" id="LR796241">
    <property type="protein sequence ID" value="CAB4131289.1"/>
    <property type="molecule type" value="Genomic_DNA"/>
</dbReference>
<name>A0A6J5LI57_9CAUD</name>
<reference evidence="1" key="1">
    <citation type="submission" date="2020-04" db="EMBL/GenBank/DDBJ databases">
        <authorList>
            <person name="Chiriac C."/>
            <person name="Salcher M."/>
            <person name="Ghai R."/>
            <person name="Kavagutti S V."/>
        </authorList>
    </citation>
    <scope>NUCLEOTIDE SEQUENCE</scope>
</reference>
<organism evidence="1">
    <name type="scientific">uncultured Caudovirales phage</name>
    <dbReference type="NCBI Taxonomy" id="2100421"/>
    <lineage>
        <taxon>Viruses</taxon>
        <taxon>Duplodnaviria</taxon>
        <taxon>Heunggongvirae</taxon>
        <taxon>Uroviricota</taxon>
        <taxon>Caudoviricetes</taxon>
        <taxon>Peduoviridae</taxon>
        <taxon>Maltschvirus</taxon>
        <taxon>Maltschvirus maltsch</taxon>
    </lineage>
</organism>
<protein>
    <submittedName>
        <fullName evidence="1">Uncharacterized protein</fullName>
    </submittedName>
</protein>
<accession>A0A6J5LI57</accession>
<sequence>MNLPFWKLVDICESGYPLEDESKQAAAELRFLKSENQILWKVSDEYNAWIKHHAAGHSYDDFLSKRAAHSITGEQN</sequence>
<evidence type="ECO:0000313" key="1">
    <source>
        <dbReference type="EMBL" id="CAB4131289.1"/>
    </source>
</evidence>